<dbReference type="RefSeq" id="WP_019886755.1">
    <property type="nucleotide sequence ID" value="NZ_BMQQ01000006.1"/>
</dbReference>
<dbReference type="PROSITE" id="PS51186">
    <property type="entry name" value="GNAT"/>
    <property type="match status" value="1"/>
</dbReference>
<feature type="domain" description="N-acetyltransferase" evidence="4">
    <location>
        <begin position="3"/>
        <end position="160"/>
    </location>
</feature>
<dbReference type="Proteomes" id="UP000619486">
    <property type="component" value="Unassembled WGS sequence"/>
</dbReference>
<reference evidence="5" key="1">
    <citation type="journal article" date="2014" name="Int. J. Syst. Evol. Microbiol.">
        <title>Complete genome sequence of Corynebacterium casei LMG S-19264T (=DSM 44701T), isolated from a smear-ripened cheese.</title>
        <authorList>
            <consortium name="US DOE Joint Genome Institute (JGI-PGF)"/>
            <person name="Walter F."/>
            <person name="Albersmeier A."/>
            <person name="Kalinowski J."/>
            <person name="Ruckert C."/>
        </authorList>
    </citation>
    <scope>NUCLEOTIDE SEQUENCE</scope>
    <source>
        <strain evidence="5">JCM 3172</strain>
    </source>
</reference>
<dbReference type="GO" id="GO:0005737">
    <property type="term" value="C:cytoplasm"/>
    <property type="evidence" value="ECO:0007669"/>
    <property type="project" value="TreeGrafter"/>
</dbReference>
<evidence type="ECO:0000313" key="6">
    <source>
        <dbReference type="Proteomes" id="UP000619486"/>
    </source>
</evidence>
<gene>
    <name evidence="5" type="primary">yjcK</name>
    <name evidence="5" type="ORF">GCM10014713_20730</name>
</gene>
<dbReference type="InterPro" id="IPR000182">
    <property type="entry name" value="GNAT_dom"/>
</dbReference>
<dbReference type="CDD" id="cd04301">
    <property type="entry name" value="NAT_SF"/>
    <property type="match status" value="1"/>
</dbReference>
<dbReference type="Pfam" id="PF13302">
    <property type="entry name" value="Acetyltransf_3"/>
    <property type="match status" value="1"/>
</dbReference>
<evidence type="ECO:0000313" key="5">
    <source>
        <dbReference type="EMBL" id="GGT27327.1"/>
    </source>
</evidence>
<proteinExistence type="inferred from homology"/>
<dbReference type="SUPFAM" id="SSF55729">
    <property type="entry name" value="Acyl-CoA N-acyltransferases (Nat)"/>
    <property type="match status" value="1"/>
</dbReference>
<dbReference type="AlphaFoldDB" id="A0A918H007"/>
<sequence>MSLSIRPAEPSDAPALAAALLRNRAYTQPREPRRDASYYTAEAQAERLAAPGTRMWFAVDRERIAAAATLSGIARGPFCSANLGYWVDEEYAGKGLATRLVEEVCRAAREELGLHRVEAGTMLDNAASQRVLAKTGFERYGTAPRYLHIDGEWRDHHIFQRILHDDPPAP</sequence>
<dbReference type="PANTHER" id="PTHR43792:SF8">
    <property type="entry name" value="[RIBOSOMAL PROTEIN US5]-ALANINE N-ACETYLTRANSFERASE"/>
    <property type="match status" value="1"/>
</dbReference>
<dbReference type="Gene3D" id="3.40.630.30">
    <property type="match status" value="1"/>
</dbReference>
<organism evidence="5 6">
    <name type="scientific">Streptomyces purpureus</name>
    <dbReference type="NCBI Taxonomy" id="1951"/>
    <lineage>
        <taxon>Bacteria</taxon>
        <taxon>Bacillati</taxon>
        <taxon>Actinomycetota</taxon>
        <taxon>Actinomycetes</taxon>
        <taxon>Kitasatosporales</taxon>
        <taxon>Streptomycetaceae</taxon>
        <taxon>Streptomyces</taxon>
    </lineage>
</organism>
<keyword evidence="2" id="KW-0012">Acyltransferase</keyword>
<dbReference type="PANTHER" id="PTHR43792">
    <property type="entry name" value="GNAT FAMILY, PUTATIVE (AFU_ORTHOLOGUE AFUA_3G00765)-RELATED-RELATED"/>
    <property type="match status" value="1"/>
</dbReference>
<evidence type="ECO:0000256" key="3">
    <source>
        <dbReference type="ARBA" id="ARBA00038502"/>
    </source>
</evidence>
<evidence type="ECO:0000256" key="2">
    <source>
        <dbReference type="ARBA" id="ARBA00023315"/>
    </source>
</evidence>
<reference evidence="5" key="2">
    <citation type="submission" date="2020-09" db="EMBL/GenBank/DDBJ databases">
        <authorList>
            <person name="Sun Q."/>
            <person name="Ohkuma M."/>
        </authorList>
    </citation>
    <scope>NUCLEOTIDE SEQUENCE</scope>
    <source>
        <strain evidence="5">JCM 3172</strain>
    </source>
</reference>
<dbReference type="EMBL" id="BMQQ01000006">
    <property type="protein sequence ID" value="GGT27327.1"/>
    <property type="molecule type" value="Genomic_DNA"/>
</dbReference>
<keyword evidence="1" id="KW-0808">Transferase</keyword>
<dbReference type="InterPro" id="IPR016181">
    <property type="entry name" value="Acyl_CoA_acyltransferase"/>
</dbReference>
<evidence type="ECO:0000256" key="1">
    <source>
        <dbReference type="ARBA" id="ARBA00022679"/>
    </source>
</evidence>
<dbReference type="InterPro" id="IPR051531">
    <property type="entry name" value="N-acetyltransferase"/>
</dbReference>
<accession>A0A918H007</accession>
<name>A0A918H007_9ACTN</name>
<protein>
    <submittedName>
        <fullName evidence="5">Ribosomal-protein-alanine acetyltransferase</fullName>
    </submittedName>
</protein>
<comment type="caution">
    <text evidence="5">The sequence shown here is derived from an EMBL/GenBank/DDBJ whole genome shotgun (WGS) entry which is preliminary data.</text>
</comment>
<comment type="similarity">
    <text evidence="3">Belongs to the acetyltransferase family. RimJ subfamily.</text>
</comment>
<dbReference type="GO" id="GO:0008999">
    <property type="term" value="F:protein-N-terminal-alanine acetyltransferase activity"/>
    <property type="evidence" value="ECO:0007669"/>
    <property type="project" value="TreeGrafter"/>
</dbReference>
<evidence type="ECO:0000259" key="4">
    <source>
        <dbReference type="PROSITE" id="PS51186"/>
    </source>
</evidence>
<keyword evidence="6" id="KW-1185">Reference proteome</keyword>